<name>A0A8J8SXN5_HALGN</name>
<protein>
    <submittedName>
        <fullName evidence="1">Uncharacterized protein</fullName>
    </submittedName>
</protein>
<proteinExistence type="predicted"/>
<comment type="caution">
    <text evidence="1">The sequence shown here is derived from an EMBL/GenBank/DDBJ whole genome shotgun (WGS) entry which is preliminary data.</text>
</comment>
<evidence type="ECO:0000313" key="2">
    <source>
        <dbReference type="Proteomes" id="UP000785679"/>
    </source>
</evidence>
<accession>A0A8J8SXN5</accession>
<dbReference type="AlphaFoldDB" id="A0A8J8SXN5"/>
<sequence length="136" mass="16394">MNFFNQISFLHFLLQMIDQERRKFYGFLYIKAIEFDSCYNNGCYKCTIELDNFNKFKKNLFNLLCQHNILFYKFLLKYLKQKLIETNKVKGEDYFDGVNSAQTNIEISNFDYTNIITLIIKVIKQISINIFQWMNG</sequence>
<gene>
    <name evidence="1" type="ORF">FGO68_gene17257</name>
</gene>
<dbReference type="EMBL" id="RRYP01016734">
    <property type="protein sequence ID" value="TNV74657.1"/>
    <property type="molecule type" value="Genomic_DNA"/>
</dbReference>
<evidence type="ECO:0000313" key="1">
    <source>
        <dbReference type="EMBL" id="TNV74657.1"/>
    </source>
</evidence>
<organism evidence="1 2">
    <name type="scientific">Halteria grandinella</name>
    <dbReference type="NCBI Taxonomy" id="5974"/>
    <lineage>
        <taxon>Eukaryota</taxon>
        <taxon>Sar</taxon>
        <taxon>Alveolata</taxon>
        <taxon>Ciliophora</taxon>
        <taxon>Intramacronucleata</taxon>
        <taxon>Spirotrichea</taxon>
        <taxon>Stichotrichia</taxon>
        <taxon>Sporadotrichida</taxon>
        <taxon>Halteriidae</taxon>
        <taxon>Halteria</taxon>
    </lineage>
</organism>
<keyword evidence="2" id="KW-1185">Reference proteome</keyword>
<dbReference type="Proteomes" id="UP000785679">
    <property type="component" value="Unassembled WGS sequence"/>
</dbReference>
<reference evidence="1" key="1">
    <citation type="submission" date="2019-06" db="EMBL/GenBank/DDBJ databases">
        <authorList>
            <person name="Zheng W."/>
        </authorList>
    </citation>
    <scope>NUCLEOTIDE SEQUENCE</scope>
    <source>
        <strain evidence="1">QDHG01</strain>
    </source>
</reference>